<organism evidence="1 2">
    <name type="scientific">Subtercola boreus</name>
    <dbReference type="NCBI Taxonomy" id="120213"/>
    <lineage>
        <taxon>Bacteria</taxon>
        <taxon>Bacillati</taxon>
        <taxon>Actinomycetota</taxon>
        <taxon>Actinomycetes</taxon>
        <taxon>Micrococcales</taxon>
        <taxon>Microbacteriaceae</taxon>
        <taxon>Subtercola</taxon>
    </lineage>
</organism>
<dbReference type="RefSeq" id="WP_116282394.1">
    <property type="nucleotide sequence ID" value="NZ_NBXA01000013.1"/>
</dbReference>
<protein>
    <submittedName>
        <fullName evidence="1">Uncharacterized protein</fullName>
    </submittedName>
</protein>
<accession>A0A3E0VWV1</accession>
<proteinExistence type="predicted"/>
<evidence type="ECO:0000313" key="1">
    <source>
        <dbReference type="EMBL" id="RFA14542.1"/>
    </source>
</evidence>
<name>A0A3E0VWV1_9MICO</name>
<gene>
    <name evidence="1" type="ORF">B7R21_06245</name>
</gene>
<dbReference type="Proteomes" id="UP000256709">
    <property type="component" value="Unassembled WGS sequence"/>
</dbReference>
<comment type="caution">
    <text evidence="1">The sequence shown here is derived from an EMBL/GenBank/DDBJ whole genome shotgun (WGS) entry which is preliminary data.</text>
</comment>
<sequence>MHSVVSKSTPYDGQSVIGVFDDPTSARAFAQEVWDADTRHYEDILIEEWNGSEMVRSTFVFHYDPASEHV</sequence>
<dbReference type="EMBL" id="NBXA01000013">
    <property type="protein sequence ID" value="RFA14542.1"/>
    <property type="molecule type" value="Genomic_DNA"/>
</dbReference>
<reference evidence="1 2" key="1">
    <citation type="submission" date="2017-04" db="EMBL/GenBank/DDBJ databases">
        <title>Comparative genome analysis of Subtercola boreus.</title>
        <authorList>
            <person name="Cho Y.-J."/>
            <person name="Cho A."/>
            <person name="Kim O.-S."/>
            <person name="Lee J.-I."/>
        </authorList>
    </citation>
    <scope>NUCLEOTIDE SEQUENCE [LARGE SCALE GENOMIC DNA]</scope>
    <source>
        <strain evidence="1 2">P27444</strain>
    </source>
</reference>
<evidence type="ECO:0000313" key="2">
    <source>
        <dbReference type="Proteomes" id="UP000256709"/>
    </source>
</evidence>
<dbReference type="AlphaFoldDB" id="A0A3E0VWV1"/>